<sequence length="303" mass="32483">MTSPRRPSVLVTGASEGGAGHALALEFASKGYQVLATARSTKSLTGLKEKGIELLTLDVTSPDSIAALKDEVARRTAGRLDILFNNAGALYEAPAIEADAARVRSMFDANVFGVFEMVTAFSPLLLAAVSDAKRPPMIVNTASVLARVPYPFSSAYNATKAAVVAYNDSLRIEVAPLGIKVVTLYMGIVSTKLASPDSVQFGPQSIYIDAEKGVKNRGVHYHEDGMKPAEFARLVVGDLVDKNHGLGRGEFLWRGGNAAIVWFLNIFGWRKIFDSSAESSANMTSEVKKSIAEKGKPSVYRKP</sequence>
<comment type="caution">
    <text evidence="6">The sequence shown here is derived from an EMBL/GenBank/DDBJ whole genome shotgun (WGS) entry which is preliminary data.</text>
</comment>
<evidence type="ECO:0000256" key="1">
    <source>
        <dbReference type="ARBA" id="ARBA00006484"/>
    </source>
</evidence>
<dbReference type="GO" id="GO:0000140">
    <property type="term" value="F:acylglycerone-phosphate reductase (NADP+) activity"/>
    <property type="evidence" value="ECO:0007669"/>
    <property type="project" value="TreeGrafter"/>
</dbReference>
<dbReference type="GO" id="GO:0005811">
    <property type="term" value="C:lipid droplet"/>
    <property type="evidence" value="ECO:0007669"/>
    <property type="project" value="TreeGrafter"/>
</dbReference>
<dbReference type="InterPro" id="IPR020904">
    <property type="entry name" value="Sc_DH/Rdtase_CS"/>
</dbReference>
<evidence type="ECO:0000256" key="4">
    <source>
        <dbReference type="RuleBase" id="RU000363"/>
    </source>
</evidence>
<evidence type="ECO:0000313" key="6">
    <source>
        <dbReference type="EMBL" id="TDZ62077.1"/>
    </source>
</evidence>
<accession>A0A4R8RUX9</accession>
<dbReference type="Pfam" id="PF00106">
    <property type="entry name" value="adh_short"/>
    <property type="match status" value="1"/>
</dbReference>
<dbReference type="GO" id="GO:0006654">
    <property type="term" value="P:phosphatidic acid biosynthetic process"/>
    <property type="evidence" value="ECO:0007669"/>
    <property type="project" value="TreeGrafter"/>
</dbReference>
<gene>
    <name evidence="6" type="primary">ayr1-0</name>
    <name evidence="6" type="ORF">CTRI78_v003863</name>
</gene>
<dbReference type="GO" id="GO:0004806">
    <property type="term" value="F:triacylglycerol lipase activity"/>
    <property type="evidence" value="ECO:0007669"/>
    <property type="project" value="TreeGrafter"/>
</dbReference>
<keyword evidence="2" id="KW-0521">NADP</keyword>
<name>A0A4R8RUX9_COLTR</name>
<dbReference type="PRINTS" id="PR00081">
    <property type="entry name" value="GDHRDH"/>
</dbReference>
<evidence type="ECO:0000256" key="2">
    <source>
        <dbReference type="ARBA" id="ARBA00022857"/>
    </source>
</evidence>
<dbReference type="PROSITE" id="PS00061">
    <property type="entry name" value="ADH_SHORT"/>
    <property type="match status" value="1"/>
</dbReference>
<dbReference type="PANTHER" id="PTHR44169">
    <property type="entry name" value="NADPH-DEPENDENT 1-ACYLDIHYDROXYACETONE PHOSPHATE REDUCTASE"/>
    <property type="match status" value="1"/>
</dbReference>
<dbReference type="InterPro" id="IPR002347">
    <property type="entry name" value="SDR_fam"/>
</dbReference>
<comment type="similarity">
    <text evidence="1 4">Belongs to the short-chain dehydrogenases/reductases (SDR) family.</text>
</comment>
<dbReference type="STRING" id="5466.A0A4R8RUX9"/>
<feature type="compositionally biased region" description="Basic and acidic residues" evidence="5">
    <location>
        <begin position="286"/>
        <end position="296"/>
    </location>
</feature>
<evidence type="ECO:0000313" key="7">
    <source>
        <dbReference type="Proteomes" id="UP000295703"/>
    </source>
</evidence>
<evidence type="ECO:0000256" key="5">
    <source>
        <dbReference type="SAM" id="MobiDB-lite"/>
    </source>
</evidence>
<reference evidence="6 7" key="1">
    <citation type="submission" date="2018-12" db="EMBL/GenBank/DDBJ databases">
        <title>Genome sequence and assembly of Colletotrichum trifolii.</title>
        <authorList>
            <person name="Gan P."/>
            <person name="Shirasu K."/>
        </authorList>
    </citation>
    <scope>NUCLEOTIDE SEQUENCE [LARGE SCALE GENOMIC DNA]</scope>
    <source>
        <strain evidence="6 7">543-2</strain>
    </source>
</reference>
<feature type="region of interest" description="Disordered" evidence="5">
    <location>
        <begin position="281"/>
        <end position="303"/>
    </location>
</feature>
<keyword evidence="7" id="KW-1185">Reference proteome</keyword>
<dbReference type="SUPFAM" id="SSF51735">
    <property type="entry name" value="NAD(P)-binding Rossmann-fold domains"/>
    <property type="match status" value="1"/>
</dbReference>
<dbReference type="AlphaFoldDB" id="A0A4R8RUX9"/>
<proteinExistence type="inferred from homology"/>
<dbReference type="GO" id="GO:0019433">
    <property type="term" value="P:triglyceride catabolic process"/>
    <property type="evidence" value="ECO:0007669"/>
    <property type="project" value="TreeGrafter"/>
</dbReference>
<dbReference type="PANTHER" id="PTHR44169:SF6">
    <property type="entry name" value="NADPH-DEPENDENT 1-ACYLDIHYDROXYACETONE PHOSPHATE REDUCTASE"/>
    <property type="match status" value="1"/>
</dbReference>
<evidence type="ECO:0000256" key="3">
    <source>
        <dbReference type="ARBA" id="ARBA00023002"/>
    </source>
</evidence>
<dbReference type="Gene3D" id="3.40.50.720">
    <property type="entry name" value="NAD(P)-binding Rossmann-like Domain"/>
    <property type="match status" value="1"/>
</dbReference>
<organism evidence="6 7">
    <name type="scientific">Colletotrichum trifolii</name>
    <dbReference type="NCBI Taxonomy" id="5466"/>
    <lineage>
        <taxon>Eukaryota</taxon>
        <taxon>Fungi</taxon>
        <taxon>Dikarya</taxon>
        <taxon>Ascomycota</taxon>
        <taxon>Pezizomycotina</taxon>
        <taxon>Sordariomycetes</taxon>
        <taxon>Hypocreomycetidae</taxon>
        <taxon>Glomerellales</taxon>
        <taxon>Glomerellaceae</taxon>
        <taxon>Colletotrichum</taxon>
        <taxon>Colletotrichum orbiculare species complex</taxon>
    </lineage>
</organism>
<dbReference type="Proteomes" id="UP000295703">
    <property type="component" value="Unassembled WGS sequence"/>
</dbReference>
<dbReference type="PRINTS" id="PR00080">
    <property type="entry name" value="SDRFAMILY"/>
</dbReference>
<dbReference type="InterPro" id="IPR036291">
    <property type="entry name" value="NAD(P)-bd_dom_sf"/>
</dbReference>
<dbReference type="EMBL" id="RYZW01000025">
    <property type="protein sequence ID" value="TDZ62077.1"/>
    <property type="molecule type" value="Genomic_DNA"/>
</dbReference>
<dbReference type="GO" id="GO:0005783">
    <property type="term" value="C:endoplasmic reticulum"/>
    <property type="evidence" value="ECO:0007669"/>
    <property type="project" value="TreeGrafter"/>
</dbReference>
<keyword evidence="3" id="KW-0560">Oxidoreductase</keyword>
<protein>
    <submittedName>
        <fullName evidence="6">NADPH-dependent 1-acyldihydroxyacetone phosphate reductase</fullName>
    </submittedName>
</protein>